<protein>
    <submittedName>
        <fullName evidence="2">Uncharacterized protein</fullName>
    </submittedName>
</protein>
<accession>A0ABD0MXF1</accession>
<dbReference type="EMBL" id="JAMKFB020000074">
    <property type="protein sequence ID" value="KAL0153759.1"/>
    <property type="molecule type" value="Genomic_DNA"/>
</dbReference>
<dbReference type="Proteomes" id="UP001529510">
    <property type="component" value="Unassembled WGS sequence"/>
</dbReference>
<dbReference type="AlphaFoldDB" id="A0ABD0MXF1"/>
<evidence type="ECO:0000256" key="1">
    <source>
        <dbReference type="SAM" id="MobiDB-lite"/>
    </source>
</evidence>
<feature type="region of interest" description="Disordered" evidence="1">
    <location>
        <begin position="251"/>
        <end position="333"/>
    </location>
</feature>
<feature type="region of interest" description="Disordered" evidence="1">
    <location>
        <begin position="510"/>
        <end position="530"/>
    </location>
</feature>
<proteinExistence type="predicted"/>
<feature type="region of interest" description="Disordered" evidence="1">
    <location>
        <begin position="429"/>
        <end position="469"/>
    </location>
</feature>
<evidence type="ECO:0000313" key="2">
    <source>
        <dbReference type="EMBL" id="KAL0153759.1"/>
    </source>
</evidence>
<name>A0ABD0MXF1_CIRMR</name>
<keyword evidence="3" id="KW-1185">Reference proteome</keyword>
<reference evidence="2 3" key="1">
    <citation type="submission" date="2024-05" db="EMBL/GenBank/DDBJ databases">
        <title>Genome sequencing and assembly of Indian major carp, Cirrhinus mrigala (Hamilton, 1822).</title>
        <authorList>
            <person name="Mohindra V."/>
            <person name="Chowdhury L.M."/>
            <person name="Lal K."/>
            <person name="Jena J.K."/>
        </authorList>
    </citation>
    <scope>NUCLEOTIDE SEQUENCE [LARGE SCALE GENOMIC DNA]</scope>
    <source>
        <strain evidence="2">CM1030</strain>
        <tissue evidence="2">Blood</tissue>
    </source>
</reference>
<sequence length="728" mass="77041">MFAVDRLTPASRTSLVPSPNIPVCCDFDPACLTMSLPHPYNKSVRMDPLASRLPLHVTEYSVTKGSSSFSPGHPSGMDTNITLCRLKQGPRSLEQHTREFLAISHYSDLPDICLIEIFCDGINQPLRERLRREGPRSSLAAFLDFALSCVGSSFTVGVAEEERNNVVMAAAHPARKMAAASERAHTLAATTELVHKMAAETELHHVTAAVPTEPGQVTVDPAKSSKVTTVVPESSKDTAVSRRVIDLYTPGQVSADLQEPSQTTTDLHDPGQVMIDLHNSSQASASHLKSGPTTGDPHKPSQVITAVPEPSHISSDSPESSHTPPDLPEPRQVKSAIPRSRSFMMASVLDPPLVSVRSANLPVVLAHSGPTSKETLPPAAALPLMAVAIWCVWATHCAPEVTPVPKSAPEVTSGLESAPESLSDLKPAAELSSGLQPAPELPSDLKSAPEVPSGLKSAPEAFPIGEAAPMPPEVSAPAVEPLMEGALTAKLSTSPFFLSALSVTVLPRSQSMTQPPVPPRRAAALPAPPPVPPWRAPAPPALPPALPWRALALPLAPPWRALALPPAPPWRAPMLPALPWRAPAPPAPPWGAPTTPAPPWRAPAPPAPPWKAPALLAPPPASPWWAPALSVLPQSPGPPHGPGPPTFVLSRSRPPAPLDCSALWGGGYVMNLVGELRSAHHQMSLSLHYYTQTVALHPGLHLPLSTTLIAPYTCGQSATLYKPRTFTR</sequence>
<feature type="compositionally biased region" description="Low complexity" evidence="1">
    <location>
        <begin position="308"/>
        <end position="324"/>
    </location>
</feature>
<gene>
    <name evidence="2" type="ORF">M9458_050875</name>
</gene>
<organism evidence="2 3">
    <name type="scientific">Cirrhinus mrigala</name>
    <name type="common">Mrigala</name>
    <dbReference type="NCBI Taxonomy" id="683832"/>
    <lineage>
        <taxon>Eukaryota</taxon>
        <taxon>Metazoa</taxon>
        <taxon>Chordata</taxon>
        <taxon>Craniata</taxon>
        <taxon>Vertebrata</taxon>
        <taxon>Euteleostomi</taxon>
        <taxon>Actinopterygii</taxon>
        <taxon>Neopterygii</taxon>
        <taxon>Teleostei</taxon>
        <taxon>Ostariophysi</taxon>
        <taxon>Cypriniformes</taxon>
        <taxon>Cyprinidae</taxon>
        <taxon>Labeoninae</taxon>
        <taxon>Labeonini</taxon>
        <taxon>Cirrhinus</taxon>
    </lineage>
</organism>
<comment type="caution">
    <text evidence="2">The sequence shown here is derived from an EMBL/GenBank/DDBJ whole genome shotgun (WGS) entry which is preliminary data.</text>
</comment>
<feature type="compositionally biased region" description="Polar residues" evidence="1">
    <location>
        <begin position="278"/>
        <end position="293"/>
    </location>
</feature>
<evidence type="ECO:0000313" key="3">
    <source>
        <dbReference type="Proteomes" id="UP001529510"/>
    </source>
</evidence>
<feature type="region of interest" description="Disordered" evidence="1">
    <location>
        <begin position="214"/>
        <end position="238"/>
    </location>
</feature>